<dbReference type="OrthoDB" id="9761519at2"/>
<reference evidence="3" key="1">
    <citation type="submission" date="2017-01" db="EMBL/GenBank/DDBJ databases">
        <authorList>
            <person name="Varghese N."/>
            <person name="Submissions S."/>
        </authorList>
    </citation>
    <scope>NUCLEOTIDE SEQUENCE [LARGE SCALE GENOMIC DNA]</scope>
    <source>
        <strain evidence="3">DSM 21054</strain>
    </source>
</reference>
<organism evidence="2 3">
    <name type="scientific">Filimonas lacunae</name>
    <dbReference type="NCBI Taxonomy" id="477680"/>
    <lineage>
        <taxon>Bacteria</taxon>
        <taxon>Pseudomonadati</taxon>
        <taxon>Bacteroidota</taxon>
        <taxon>Chitinophagia</taxon>
        <taxon>Chitinophagales</taxon>
        <taxon>Chitinophagaceae</taxon>
        <taxon>Filimonas</taxon>
    </lineage>
</organism>
<feature type="chain" id="PRO_5030023012" evidence="1">
    <location>
        <begin position="21"/>
        <end position="704"/>
    </location>
</feature>
<dbReference type="AlphaFoldDB" id="A0A173MIK1"/>
<protein>
    <submittedName>
        <fullName evidence="2">Alpha-L-rhamnosidase</fullName>
    </submittedName>
</protein>
<dbReference type="RefSeq" id="WP_084206116.1">
    <property type="nucleotide sequence ID" value="NZ_AP017422.1"/>
</dbReference>
<feature type="signal peptide" evidence="1">
    <location>
        <begin position="1"/>
        <end position="20"/>
    </location>
</feature>
<name>A0A173MIK1_9BACT</name>
<evidence type="ECO:0000256" key="1">
    <source>
        <dbReference type="SAM" id="SignalP"/>
    </source>
</evidence>
<dbReference type="Pfam" id="PF17132">
    <property type="entry name" value="Glyco_hydro_106"/>
    <property type="match status" value="1"/>
</dbReference>
<keyword evidence="3" id="KW-1185">Reference proteome</keyword>
<evidence type="ECO:0000313" key="3">
    <source>
        <dbReference type="Proteomes" id="UP000186917"/>
    </source>
</evidence>
<keyword evidence="1" id="KW-0732">Signal</keyword>
<dbReference type="Gene3D" id="3.40.50.880">
    <property type="match status" value="1"/>
</dbReference>
<proteinExistence type="predicted"/>
<dbReference type="InterPro" id="IPR053161">
    <property type="entry name" value="Ulvan_degrading_GH"/>
</dbReference>
<dbReference type="InterPro" id="IPR029062">
    <property type="entry name" value="Class_I_gatase-like"/>
</dbReference>
<evidence type="ECO:0000313" key="2">
    <source>
        <dbReference type="EMBL" id="SIS91408.1"/>
    </source>
</evidence>
<dbReference type="PANTHER" id="PTHR36848">
    <property type="entry name" value="DNA-BINDING PROTEIN (PUTATIVE SECRETED PROTEIN)-RELATED"/>
    <property type="match status" value="1"/>
</dbReference>
<dbReference type="PANTHER" id="PTHR36848:SF2">
    <property type="entry name" value="SECRETED PROTEIN"/>
    <property type="match status" value="1"/>
</dbReference>
<dbReference type="EMBL" id="FTOR01000002">
    <property type="protein sequence ID" value="SIS91408.1"/>
    <property type="molecule type" value="Genomic_DNA"/>
</dbReference>
<gene>
    <name evidence="2" type="ORF">SAMN05421788_10257</name>
</gene>
<dbReference type="Proteomes" id="UP000186917">
    <property type="component" value="Unassembled WGS sequence"/>
</dbReference>
<accession>A0A173MIK1</accession>
<dbReference type="KEGG" id="fln:FLA_3343"/>
<sequence>MMKKLSLALGLFITPYPLLFAQGAWQKITLPTYETMARSFNEPPHPYAQTLTWGLEGHITRETIQHDLDAIYQQGIRCVSMEGGYGMTEPYLSPGYFHNVQMIVEELKNRNMHLWIIDEGKYPSGFAGGLISQKSPELRMQGITIAQRIHVTDNQPLQLQVPPQTLGAIAMKEGSHESKPITISNGQLQWPATAGNWNLLIVDHRYKTSVTRSINNAAHGKDTLHSLIDYLDPAATRKFMEYTHEQYKKYIGQEFGKTVLGFRGDEPEYGFIPWTPNMLQIFRQKKNYDITPYIPSFFLPQPGVEQQKAFADYLDVWSDLFRDNFFKVQADWCRENGLEYFVHVNHEDMLMKLARSEGDFFKDMRYVHIPGVDAIWHQIWYDNIADFPKLASSAAHMYGRPRSFSESFAAYTPAPTVDDARWVVNEQLVRGINLFEYMFWPSSASGRQRHNSYLTDTTFPALSTYSNRASWLLANGIPAATVGLYCPTETMWLGNKMADSSLRVIGKNLLEHQVDFDYVDNQGLATDFTLSNGTFTNLSGQQYTTILFPSTNVISQKALTRLKAFVKGGGKVFFLGETPAIVSDSNILNAKTLPDVKWASADNWQQLSPSFYQQLPQDVRFHKPAPAVKYLHRKWKNADLYFFFNEGKELQIVNATVTGSGKAYYWDATNATITAATDARSNGNATNLPLTLNSYQTTFLIIQH</sequence>
<dbReference type="STRING" id="477680.SAMN05421788_10257"/>